<keyword evidence="6 10" id="KW-1133">Transmembrane helix</keyword>
<dbReference type="AlphaFoldDB" id="A0A7G8Z958"/>
<proteinExistence type="evidence at transcript level"/>
<evidence type="ECO:0000256" key="10">
    <source>
        <dbReference type="RuleBase" id="RU351113"/>
    </source>
</evidence>
<gene>
    <name evidence="11" type="primary">OR39</name>
</gene>
<name>A0A7G8Z958_9HYME</name>
<dbReference type="GO" id="GO:0004984">
    <property type="term" value="F:olfactory receptor activity"/>
    <property type="evidence" value="ECO:0007669"/>
    <property type="project" value="InterPro"/>
</dbReference>
<dbReference type="GO" id="GO:0007165">
    <property type="term" value="P:signal transduction"/>
    <property type="evidence" value="ECO:0007669"/>
    <property type="project" value="UniProtKB-KW"/>
</dbReference>
<dbReference type="GO" id="GO:0005549">
    <property type="term" value="F:odorant binding"/>
    <property type="evidence" value="ECO:0007669"/>
    <property type="project" value="InterPro"/>
</dbReference>
<feature type="transmembrane region" description="Helical" evidence="10">
    <location>
        <begin position="66"/>
        <end position="89"/>
    </location>
</feature>
<evidence type="ECO:0000256" key="3">
    <source>
        <dbReference type="ARBA" id="ARBA00022606"/>
    </source>
</evidence>
<feature type="transmembrane region" description="Helical" evidence="10">
    <location>
        <begin position="192"/>
        <end position="212"/>
    </location>
</feature>
<protein>
    <recommendedName>
        <fullName evidence="10">Odorant receptor</fullName>
    </recommendedName>
</protein>
<keyword evidence="2" id="KW-1003">Cell membrane</keyword>
<feature type="transmembrane region" description="Helical" evidence="10">
    <location>
        <begin position="9"/>
        <end position="27"/>
    </location>
</feature>
<keyword evidence="4 10" id="KW-0812">Transmembrane</keyword>
<keyword evidence="5 10" id="KW-0552">Olfaction</keyword>
<evidence type="ECO:0000256" key="4">
    <source>
        <dbReference type="ARBA" id="ARBA00022692"/>
    </source>
</evidence>
<feature type="transmembrane region" description="Helical" evidence="10">
    <location>
        <begin position="33"/>
        <end position="54"/>
    </location>
</feature>
<comment type="similarity">
    <text evidence="10">Belongs to the insect chemoreceptor superfamily. Heteromeric odorant receptor channel (TC 1.A.69) family.</text>
</comment>
<dbReference type="GO" id="GO:0005886">
    <property type="term" value="C:plasma membrane"/>
    <property type="evidence" value="ECO:0007669"/>
    <property type="project" value="UniProtKB-SubCell"/>
</dbReference>
<evidence type="ECO:0000256" key="2">
    <source>
        <dbReference type="ARBA" id="ARBA00022475"/>
    </source>
</evidence>
<evidence type="ECO:0000256" key="5">
    <source>
        <dbReference type="ARBA" id="ARBA00022725"/>
    </source>
</evidence>
<keyword evidence="7 10" id="KW-0472">Membrane</keyword>
<evidence type="ECO:0000256" key="1">
    <source>
        <dbReference type="ARBA" id="ARBA00004651"/>
    </source>
</evidence>
<evidence type="ECO:0000256" key="6">
    <source>
        <dbReference type="ARBA" id="ARBA00022989"/>
    </source>
</evidence>
<evidence type="ECO:0000313" key="11">
    <source>
        <dbReference type="EMBL" id="QNL14983.1"/>
    </source>
</evidence>
<dbReference type="InterPro" id="IPR004117">
    <property type="entry name" value="7tm6_olfct_rcpt"/>
</dbReference>
<dbReference type="Pfam" id="PF02949">
    <property type="entry name" value="7tm_6"/>
    <property type="match status" value="1"/>
</dbReference>
<sequence>MVKSELSEYLLFRTTIKLWLMAVGLWPEDQHYLWLRFLTLFHLFLNSISILAIVGFMVKYKHNIKLLMIGTSIFIGFTGTFFRTAVILVNHKSLKKLHQILDLRFKKILTNSELSEIILNRLKPIRFLSSMLITATYAISFLFSTKPILIMIYMHFFHIYPVRHGFVLPGVYPWKTAVNGLFYKFHLTLEMIAMILSFCATIGVDLLFSLYITQIIGQLIEMSHRISQLNEKKINYQIIKETILQHEVLIECFHDINNIFGPIILWGKIFNAGSICSAMYQINKLPKITPQHLTIPTVFITYKLFQTFICAFAGSQLTEESENYINAVYSTNWQGDKDFMSFIVIMLGKKPFVLTACAFSNISIDMFKDVVSTALSYFFLLQTLDEKN</sequence>
<evidence type="ECO:0000256" key="9">
    <source>
        <dbReference type="ARBA" id="ARBA00023224"/>
    </source>
</evidence>
<keyword evidence="9 10" id="KW-0807">Transducer</keyword>
<organism evidence="11">
    <name type="scientific">Aulacocentrum confusum</name>
    <dbReference type="NCBI Taxonomy" id="2767324"/>
    <lineage>
        <taxon>Eukaryota</taxon>
        <taxon>Metazoa</taxon>
        <taxon>Ecdysozoa</taxon>
        <taxon>Arthropoda</taxon>
        <taxon>Hexapoda</taxon>
        <taxon>Insecta</taxon>
        <taxon>Pterygota</taxon>
        <taxon>Neoptera</taxon>
        <taxon>Endopterygota</taxon>
        <taxon>Hymenoptera</taxon>
        <taxon>Apocrita</taxon>
        <taxon>Ichneumonoidea</taxon>
        <taxon>Braconidae</taxon>
        <taxon>Macrocentrinae</taxon>
        <taxon>Aulacocentrum</taxon>
    </lineage>
</organism>
<evidence type="ECO:0000256" key="8">
    <source>
        <dbReference type="ARBA" id="ARBA00023170"/>
    </source>
</evidence>
<accession>A0A7G8Z958</accession>
<dbReference type="EMBL" id="MT670979">
    <property type="protein sequence ID" value="QNL14983.1"/>
    <property type="molecule type" value="mRNA"/>
</dbReference>
<evidence type="ECO:0000256" key="7">
    <source>
        <dbReference type="ARBA" id="ARBA00023136"/>
    </source>
</evidence>
<dbReference type="PANTHER" id="PTHR21137">
    <property type="entry name" value="ODORANT RECEPTOR"/>
    <property type="match status" value="1"/>
</dbReference>
<comment type="caution">
    <text evidence="10">Lacks conserved residue(s) required for the propagation of feature annotation.</text>
</comment>
<keyword evidence="8 10" id="KW-0675">Receptor</keyword>
<comment type="subcellular location">
    <subcellularLocation>
        <location evidence="1 10">Cell membrane</location>
        <topology evidence="1 10">Multi-pass membrane protein</topology>
    </subcellularLocation>
</comment>
<keyword evidence="3 10" id="KW-0716">Sensory transduction</keyword>
<dbReference type="PANTHER" id="PTHR21137:SF35">
    <property type="entry name" value="ODORANT RECEPTOR 19A-RELATED"/>
    <property type="match status" value="1"/>
</dbReference>
<reference evidence="11" key="1">
    <citation type="submission" date="2020-06" db="EMBL/GenBank/DDBJ databases">
        <authorList>
            <person name="Sheng S."/>
        </authorList>
    </citation>
    <scope>NUCLEOTIDE SEQUENCE</scope>
    <source>
        <tissue evidence="11">Antenna</tissue>
    </source>
</reference>